<dbReference type="RefSeq" id="WP_277520357.1">
    <property type="nucleotide sequence ID" value="NZ_JAMQOT010000001.1"/>
</dbReference>
<dbReference type="Proteomes" id="UP001154061">
    <property type="component" value="Unassembled WGS sequence"/>
</dbReference>
<keyword evidence="3" id="KW-1185">Reference proteome</keyword>
<comment type="caution">
    <text evidence="2">The sequence shown here is derived from an EMBL/GenBank/DDBJ whole genome shotgun (WGS) entry which is preliminary data.</text>
</comment>
<dbReference type="EMBL" id="JAMQOT010000001">
    <property type="protein sequence ID" value="MDF9744889.1"/>
    <property type="molecule type" value="Genomic_DNA"/>
</dbReference>
<feature type="compositionally biased region" description="Basic and acidic residues" evidence="1">
    <location>
        <begin position="34"/>
        <end position="51"/>
    </location>
</feature>
<protein>
    <submittedName>
        <fullName evidence="2">Uncharacterized protein</fullName>
    </submittedName>
</protein>
<feature type="region of interest" description="Disordered" evidence="1">
    <location>
        <begin position="28"/>
        <end position="103"/>
    </location>
</feature>
<dbReference type="Pfam" id="PF26467">
    <property type="entry name" value="DUF8143"/>
    <property type="match status" value="1"/>
</dbReference>
<reference evidence="2" key="1">
    <citation type="submission" date="2022-06" db="EMBL/GenBank/DDBJ databases">
        <title>Natrinema sp. a new haloarchaeum isolate from saline soil.</title>
        <authorList>
            <person name="Strakova D."/>
            <person name="Galisteo C."/>
            <person name="Sanchez-Porro C."/>
            <person name="Ventosa A."/>
        </authorList>
    </citation>
    <scope>NUCLEOTIDE SEQUENCE</scope>
    <source>
        <strain evidence="2">S1CR25-10</strain>
    </source>
</reference>
<evidence type="ECO:0000256" key="1">
    <source>
        <dbReference type="SAM" id="MobiDB-lite"/>
    </source>
</evidence>
<organism evidence="2 3">
    <name type="scientific">Natrinema salsiterrestre</name>
    <dbReference type="NCBI Taxonomy" id="2950540"/>
    <lineage>
        <taxon>Archaea</taxon>
        <taxon>Methanobacteriati</taxon>
        <taxon>Methanobacteriota</taxon>
        <taxon>Stenosarchaea group</taxon>
        <taxon>Halobacteria</taxon>
        <taxon>Halobacteriales</taxon>
        <taxon>Natrialbaceae</taxon>
        <taxon>Natrinema</taxon>
    </lineage>
</organism>
<gene>
    <name evidence="2" type="ORF">NDI89_04735</name>
</gene>
<dbReference type="AlphaFoldDB" id="A0A9Q4L080"/>
<evidence type="ECO:0000313" key="3">
    <source>
        <dbReference type="Proteomes" id="UP001154061"/>
    </source>
</evidence>
<feature type="compositionally biased region" description="Basic and acidic residues" evidence="1">
    <location>
        <begin position="89"/>
        <end position="103"/>
    </location>
</feature>
<evidence type="ECO:0000313" key="2">
    <source>
        <dbReference type="EMBL" id="MDF9744889.1"/>
    </source>
</evidence>
<proteinExistence type="predicted"/>
<sequence>MAVAVLVVVLISLGIPLVLWLAISQETSNPTVVDRAEAERIAKERGGRETSRSPTDADWTPTGDDRAADGHRDHRAETDSEEGDWPTNFDRDERDDGWGNRRT</sequence>
<dbReference type="InterPro" id="IPR058456">
    <property type="entry name" value="DUF8143"/>
</dbReference>
<accession>A0A9Q4L080</accession>
<feature type="compositionally biased region" description="Basic and acidic residues" evidence="1">
    <location>
        <begin position="63"/>
        <end position="78"/>
    </location>
</feature>
<name>A0A9Q4L080_9EURY</name>